<name>A0A643JXY9_9EURY</name>
<dbReference type="NCBIfam" id="TIGR01409">
    <property type="entry name" value="TAT_signal_seq"/>
    <property type="match status" value="1"/>
</dbReference>
<dbReference type="PROSITE" id="PS51257">
    <property type="entry name" value="PROKAR_LIPOPROTEIN"/>
    <property type="match status" value="1"/>
</dbReference>
<evidence type="ECO:0000259" key="1">
    <source>
        <dbReference type="Pfam" id="PF13349"/>
    </source>
</evidence>
<dbReference type="InterPro" id="IPR019546">
    <property type="entry name" value="TAT_signal_bac_arc"/>
</dbReference>
<evidence type="ECO:0000313" key="2">
    <source>
        <dbReference type="EMBL" id="KAB1188899.1"/>
    </source>
</evidence>
<dbReference type="AlphaFoldDB" id="A0A643JXY9"/>
<dbReference type="InterPro" id="IPR006311">
    <property type="entry name" value="TAT_signal"/>
</dbReference>
<organism evidence="2">
    <name type="scientific">Haloferax sp. CBA1149</name>
    <dbReference type="NCBI Taxonomy" id="2650753"/>
    <lineage>
        <taxon>Archaea</taxon>
        <taxon>Methanobacteriati</taxon>
        <taxon>Methanobacteriota</taxon>
        <taxon>Stenosarchaea group</taxon>
        <taxon>Halobacteria</taxon>
        <taxon>Halobacteriales</taxon>
        <taxon>Haloferacaceae</taxon>
        <taxon>Haloferax</taxon>
    </lineage>
</organism>
<sequence length="270" mass="27886">MKDSSRRAFLKGGSALGVAVLAGCAAPTIEAREEETRVVSPAGFDALEIRNINGSVTVEPWAGDDVEVRIIKQGFFTEDLDSAEVDIGGSDTLTIARIVRDEEPGLVVVSFDVRVPAAFPVTHASTSNGFVDIRGTVGDLEVRATNGKIDVRDIDGFVSLATSNGKVTAFDIGGMDGARTTNGGIEVDVPAIRGDTAIESSNGEITTALAGDLNAELVAQTSTGSVDVSRLSLSESTVSRTRVTGTLGTGGPTLTVSTTNGNIELSLLSE</sequence>
<accession>A0A643JXY9</accession>
<proteinExistence type="predicted"/>
<dbReference type="PROSITE" id="PS51318">
    <property type="entry name" value="TAT"/>
    <property type="match status" value="1"/>
</dbReference>
<reference evidence="2" key="1">
    <citation type="submission" date="2019-09" db="EMBL/GenBank/DDBJ databases">
        <title>Genomic analysis of Haloferax sp. CBA1149.</title>
        <authorList>
            <person name="Roh S.W."/>
        </authorList>
    </citation>
    <scope>NUCLEOTIDE SEQUENCE</scope>
    <source>
        <strain evidence="2">CBA1149</strain>
    </source>
</reference>
<dbReference type="Pfam" id="PF13349">
    <property type="entry name" value="DUF4097"/>
    <property type="match status" value="1"/>
</dbReference>
<feature type="domain" description="DUF4097" evidence="1">
    <location>
        <begin position="132"/>
        <end position="265"/>
    </location>
</feature>
<dbReference type="RefSeq" id="WP_151139067.1">
    <property type="nucleotide sequence ID" value="NZ_VZUS01000001.1"/>
</dbReference>
<comment type="caution">
    <text evidence="2">The sequence shown here is derived from an EMBL/GenBank/DDBJ whole genome shotgun (WGS) entry which is preliminary data.</text>
</comment>
<dbReference type="InterPro" id="IPR025164">
    <property type="entry name" value="Toastrack_DUF4097"/>
</dbReference>
<protein>
    <submittedName>
        <fullName evidence="2">DUF4097 family beta strand repeat protein</fullName>
    </submittedName>
</protein>
<dbReference type="EMBL" id="VZUS01000001">
    <property type="protein sequence ID" value="KAB1188899.1"/>
    <property type="molecule type" value="Genomic_DNA"/>
</dbReference>
<gene>
    <name evidence="2" type="ORF">Hfx1149_12980</name>
</gene>